<evidence type="ECO:0000313" key="2">
    <source>
        <dbReference type="EMBL" id="MSE06246.1"/>
    </source>
</evidence>
<comment type="caution">
    <text evidence="2">The sequence shown here is derived from an EMBL/GenBank/DDBJ whole genome shotgun (WGS) entry which is preliminary data.</text>
</comment>
<organism evidence="2 3">
    <name type="scientific">Ligilactobacillus salivarius</name>
    <dbReference type="NCBI Taxonomy" id="1624"/>
    <lineage>
        <taxon>Bacteria</taxon>
        <taxon>Bacillati</taxon>
        <taxon>Bacillota</taxon>
        <taxon>Bacilli</taxon>
        <taxon>Lactobacillales</taxon>
        <taxon>Lactobacillaceae</taxon>
        <taxon>Ligilactobacillus</taxon>
    </lineage>
</organism>
<dbReference type="SUPFAM" id="SSF88697">
    <property type="entry name" value="PUA domain-like"/>
    <property type="match status" value="1"/>
</dbReference>
<dbReference type="EMBL" id="WKKZ01000724">
    <property type="protein sequence ID" value="MSE06246.1"/>
    <property type="molecule type" value="Genomic_DNA"/>
</dbReference>
<gene>
    <name evidence="2" type="ORF">GKC34_10795</name>
</gene>
<proteinExistence type="predicted"/>
<evidence type="ECO:0000259" key="1">
    <source>
        <dbReference type="Pfam" id="PF04266"/>
    </source>
</evidence>
<feature type="domain" description="ASCH" evidence="1">
    <location>
        <begin position="29"/>
        <end position="80"/>
    </location>
</feature>
<dbReference type="Pfam" id="PF04266">
    <property type="entry name" value="ASCH"/>
    <property type="match status" value="1"/>
</dbReference>
<feature type="non-terminal residue" evidence="2">
    <location>
        <position position="81"/>
    </location>
</feature>
<dbReference type="InterPro" id="IPR007374">
    <property type="entry name" value="ASCH_domain"/>
</dbReference>
<evidence type="ECO:0000313" key="3">
    <source>
        <dbReference type="Proteomes" id="UP000437575"/>
    </source>
</evidence>
<dbReference type="AlphaFoldDB" id="A0A6A8LRZ8"/>
<accession>A0A6A8LRZ8</accession>
<name>A0A6A8LRZ8_9LACO</name>
<dbReference type="Proteomes" id="UP000437575">
    <property type="component" value="Unassembled WGS sequence"/>
</dbReference>
<dbReference type="Gene3D" id="3.10.400.10">
    <property type="entry name" value="Sulfate adenylyltransferase"/>
    <property type="match status" value="1"/>
</dbReference>
<sequence>MNSSLIEKFWTDFCNNHGISKSSHYEAYSFGDPESADYIADLVKNGIKTATSSALELYEENERIPQVGDYNVILDSQNLPI</sequence>
<dbReference type="InterPro" id="IPR015947">
    <property type="entry name" value="PUA-like_sf"/>
</dbReference>
<protein>
    <submittedName>
        <fullName evidence="2">ASCH domain-containing protein</fullName>
    </submittedName>
</protein>
<reference evidence="2 3" key="1">
    <citation type="submission" date="2019-11" db="EMBL/GenBank/DDBJ databases">
        <title>Draft Genome Sequence of Plant Growth-Promoting Rhizosphere-Associated Bacteria.</title>
        <authorList>
            <person name="Vasilyev I.Y."/>
            <person name="Radchenko V."/>
            <person name="Ilnitskaya E.V."/>
        </authorList>
    </citation>
    <scope>NUCLEOTIDE SEQUENCE [LARGE SCALE GENOMIC DNA]</scope>
    <source>
        <strain evidence="2 3">VRA_1sq_f</strain>
    </source>
</reference>